<organism evidence="1">
    <name type="scientific">Tricholoma terreum</name>
    <dbReference type="NCBI Taxonomy" id="76328"/>
    <lineage>
        <taxon>Eukaryota</taxon>
        <taxon>Fungi</taxon>
        <taxon>Dikarya</taxon>
        <taxon>Basidiomycota</taxon>
        <taxon>Agaricomycotina</taxon>
        <taxon>Agaricomycetes</taxon>
        <taxon>Agaricomycetidae</taxon>
        <taxon>Agaricales</taxon>
        <taxon>Tricholomatineae</taxon>
        <taxon>Tricholomataceae</taxon>
        <taxon>Tricholoma</taxon>
    </lineage>
</organism>
<evidence type="ECO:0000313" key="1">
    <source>
        <dbReference type="EMBL" id="QIC20237.1"/>
    </source>
</evidence>
<keyword evidence="1" id="KW-0496">Mitochondrion</keyword>
<geneLocation type="mitochondrion" evidence="1"/>
<sequence length="248" mass="29601">MDPLKYGKLLHKMDNTYFIQLINKNLAIIDINNKVNSVKLFKDGELTLEWVDKYIDDITFIRDLGPKTFNFVNDEVRLITIKKSSKFIKLIKKAKKFNNNIITMDLETRLIDNKHSPYCICIYDGIIIRSFFINNYINKENMIISAMKYLSIRKYNNYKIYLHNFAKFDNIFLFKTLANLGIVSPIIHKGRFISMEFNYNNLQTSFIIFCLKQYKIHKLWNYISFSNNYLLNNISLIKIKKNNNRRII</sequence>
<dbReference type="AlphaFoldDB" id="A0A6C0W3P1"/>
<dbReference type="RefSeq" id="YP_009739393.1">
    <property type="nucleotide sequence ID" value="NC_046500.1"/>
</dbReference>
<dbReference type="SUPFAM" id="SSF53098">
    <property type="entry name" value="Ribonuclease H-like"/>
    <property type="match status" value="1"/>
</dbReference>
<dbReference type="GO" id="GO:0003676">
    <property type="term" value="F:nucleic acid binding"/>
    <property type="evidence" value="ECO:0007669"/>
    <property type="project" value="InterPro"/>
</dbReference>
<dbReference type="GeneID" id="44795403"/>
<accession>A0A6C0W3P1</accession>
<dbReference type="InterPro" id="IPR036397">
    <property type="entry name" value="RNaseH_sf"/>
</dbReference>
<dbReference type="Gene3D" id="3.30.420.10">
    <property type="entry name" value="Ribonuclease H-like superfamily/Ribonuclease H"/>
    <property type="match status" value="1"/>
</dbReference>
<protein>
    <submittedName>
        <fullName evidence="1">DNA polymerase 2</fullName>
    </submittedName>
</protein>
<name>A0A6C0W3P1_9AGAR</name>
<dbReference type="EMBL" id="MN873036">
    <property type="protein sequence ID" value="QIC20237.1"/>
    <property type="molecule type" value="Genomic_DNA"/>
</dbReference>
<proteinExistence type="predicted"/>
<gene>
    <name evidence="1" type="primary">orf248</name>
</gene>
<dbReference type="InterPro" id="IPR012337">
    <property type="entry name" value="RNaseH-like_sf"/>
</dbReference>
<reference evidence="1" key="1">
    <citation type="journal article" date="2021" name="Front. Genet.">
        <title>Comparative Mitogenomic Analysis Reveals Dynamics of Intron Within and Between Tricholoma Species and Phylogeny of Basidiomycota.</title>
        <authorList>
            <person name="Huang W."/>
            <person name="Feng H."/>
            <person name="Tu W."/>
            <person name="Xiong C."/>
            <person name="Jin X."/>
            <person name="Li P."/>
            <person name="Wang X."/>
            <person name="Li Q."/>
        </authorList>
    </citation>
    <scope>NUCLEOTIDE SEQUENCE</scope>
</reference>